<feature type="transmembrane region" description="Helical" evidence="5">
    <location>
        <begin position="370"/>
        <end position="390"/>
    </location>
</feature>
<evidence type="ECO:0000256" key="1">
    <source>
        <dbReference type="ARBA" id="ARBA00004141"/>
    </source>
</evidence>
<protein>
    <submittedName>
        <fullName evidence="7">MDR family MFS transporter</fullName>
    </submittedName>
</protein>
<feature type="transmembrane region" description="Helical" evidence="5">
    <location>
        <begin position="275"/>
        <end position="296"/>
    </location>
</feature>
<evidence type="ECO:0000313" key="7">
    <source>
        <dbReference type="EMBL" id="MEF3366870.1"/>
    </source>
</evidence>
<feature type="transmembrane region" description="Helical" evidence="5">
    <location>
        <begin position="235"/>
        <end position="254"/>
    </location>
</feature>
<comment type="caution">
    <text evidence="7">The sequence shown here is derived from an EMBL/GenBank/DDBJ whole genome shotgun (WGS) entry which is preliminary data.</text>
</comment>
<evidence type="ECO:0000256" key="5">
    <source>
        <dbReference type="SAM" id="Phobius"/>
    </source>
</evidence>
<dbReference type="InterPro" id="IPR036259">
    <property type="entry name" value="MFS_trans_sf"/>
</dbReference>
<evidence type="ECO:0000313" key="8">
    <source>
        <dbReference type="Proteomes" id="UP001350748"/>
    </source>
</evidence>
<dbReference type="CDD" id="cd17502">
    <property type="entry name" value="MFS_Azr1_MDR_like"/>
    <property type="match status" value="1"/>
</dbReference>
<dbReference type="SUPFAM" id="SSF103473">
    <property type="entry name" value="MFS general substrate transporter"/>
    <property type="match status" value="2"/>
</dbReference>
<keyword evidence="3 5" id="KW-1133">Transmembrane helix</keyword>
<comment type="subcellular location">
    <subcellularLocation>
        <location evidence="1">Membrane</location>
        <topology evidence="1">Multi-pass membrane protein</topology>
    </subcellularLocation>
</comment>
<feature type="transmembrane region" description="Helical" evidence="5">
    <location>
        <begin position="202"/>
        <end position="223"/>
    </location>
</feature>
<organism evidence="7 8">
    <name type="scientific">Methylocystis borbori</name>
    <dbReference type="NCBI Taxonomy" id="3118750"/>
    <lineage>
        <taxon>Bacteria</taxon>
        <taxon>Pseudomonadati</taxon>
        <taxon>Pseudomonadota</taxon>
        <taxon>Alphaproteobacteria</taxon>
        <taxon>Hyphomicrobiales</taxon>
        <taxon>Methylocystaceae</taxon>
        <taxon>Methylocystis</taxon>
    </lineage>
</organism>
<dbReference type="PANTHER" id="PTHR23501:SF197">
    <property type="entry name" value="COMD"/>
    <property type="match status" value="1"/>
</dbReference>
<keyword evidence="2 5" id="KW-0812">Transmembrane</keyword>
<evidence type="ECO:0000256" key="2">
    <source>
        <dbReference type="ARBA" id="ARBA00022692"/>
    </source>
</evidence>
<reference evidence="7 8" key="1">
    <citation type="submission" date="2024-02" db="EMBL/GenBank/DDBJ databases">
        <authorList>
            <person name="Grouzdev D."/>
        </authorList>
    </citation>
    <scope>NUCLEOTIDE SEQUENCE [LARGE SCALE GENOMIC DNA]</scope>
    <source>
        <strain evidence="7 8">9N</strain>
    </source>
</reference>
<proteinExistence type="predicted"/>
<keyword evidence="4 5" id="KW-0472">Membrane</keyword>
<feature type="transmembrane region" description="Helical" evidence="5">
    <location>
        <begin position="411"/>
        <end position="429"/>
    </location>
</feature>
<dbReference type="PANTHER" id="PTHR23501">
    <property type="entry name" value="MAJOR FACILITATOR SUPERFAMILY"/>
    <property type="match status" value="1"/>
</dbReference>
<accession>A0ABU7XHK6</accession>
<dbReference type="RefSeq" id="WP_332081893.1">
    <property type="nucleotide sequence ID" value="NZ_JAZHYN010000026.1"/>
</dbReference>
<dbReference type="EMBL" id="JAZHYN010000026">
    <property type="protein sequence ID" value="MEF3366870.1"/>
    <property type="molecule type" value="Genomic_DNA"/>
</dbReference>
<dbReference type="InterPro" id="IPR020846">
    <property type="entry name" value="MFS_dom"/>
</dbReference>
<feature type="transmembrane region" description="Helical" evidence="5">
    <location>
        <begin position="82"/>
        <end position="108"/>
    </location>
</feature>
<dbReference type="PROSITE" id="PS50850">
    <property type="entry name" value="MFS"/>
    <property type="match status" value="1"/>
</dbReference>
<dbReference type="Gene3D" id="1.20.1720.10">
    <property type="entry name" value="Multidrug resistance protein D"/>
    <property type="match status" value="1"/>
</dbReference>
<name>A0ABU7XHK6_9HYPH</name>
<keyword evidence="8" id="KW-1185">Reference proteome</keyword>
<feature type="transmembrane region" description="Helical" evidence="5">
    <location>
        <begin position="52"/>
        <end position="70"/>
    </location>
</feature>
<dbReference type="Gene3D" id="1.20.1250.20">
    <property type="entry name" value="MFS general substrate transporter like domains"/>
    <property type="match status" value="1"/>
</dbReference>
<evidence type="ECO:0000256" key="4">
    <source>
        <dbReference type="ARBA" id="ARBA00023136"/>
    </source>
</evidence>
<evidence type="ECO:0000259" key="6">
    <source>
        <dbReference type="PROSITE" id="PS50850"/>
    </source>
</evidence>
<sequence length="491" mass="51789">MPLQDSQQYSPAELRQVMVGLGLAMLLSALDQTIVVAALPTIAAELGDAGDLPWIVTAYLVAATVVTPLYGKFADVHGRRRVILIGVATFVVGSVACALAPSMTALAISRAVQGLGGGGLIALAQTVVADLVSPRERGRYQSYFAAVFVVSSIAGPALGGLFAQYWSWRLIFWINLPLGLAAFVIVNARLKRLPERRHPHRVDYLSAAALIFASGLTVLALGWGGVRYPWRSAPILGLIGAACLAWALFAWRTARAAEPLIPPRIFGLAIVRNAILASSMGLGAFVGLSVVMPIYYEACAGMNARDSGLALIPLMVGTVAGATLAGRLMPYLKHYKLAPLVSLGFATLAALGAALMMGEDGARSLLALNALLTVVTFGVGAMLPVATVSVQNAVDARDLGTATASMQFFRQLWASAMVALFAALALGGGRAELLADLKPGVDAASLAASFRYVFFALALCVGLAFFFMARMEERPLRTERRASAQRELSDR</sequence>
<feature type="transmembrane region" description="Helical" evidence="5">
    <location>
        <begin position="21"/>
        <end position="40"/>
    </location>
</feature>
<feature type="transmembrane region" description="Helical" evidence="5">
    <location>
        <begin position="337"/>
        <end position="358"/>
    </location>
</feature>
<dbReference type="PRINTS" id="PR01036">
    <property type="entry name" value="TCRTETB"/>
</dbReference>
<feature type="transmembrane region" description="Helical" evidence="5">
    <location>
        <begin position="170"/>
        <end position="190"/>
    </location>
</feature>
<evidence type="ECO:0000256" key="3">
    <source>
        <dbReference type="ARBA" id="ARBA00022989"/>
    </source>
</evidence>
<feature type="domain" description="Major facilitator superfamily (MFS) profile" evidence="6">
    <location>
        <begin position="17"/>
        <end position="474"/>
    </location>
</feature>
<dbReference type="InterPro" id="IPR011701">
    <property type="entry name" value="MFS"/>
</dbReference>
<dbReference type="Proteomes" id="UP001350748">
    <property type="component" value="Unassembled WGS sequence"/>
</dbReference>
<feature type="transmembrane region" description="Helical" evidence="5">
    <location>
        <begin position="449"/>
        <end position="469"/>
    </location>
</feature>
<dbReference type="Pfam" id="PF07690">
    <property type="entry name" value="MFS_1"/>
    <property type="match status" value="2"/>
</dbReference>
<feature type="transmembrane region" description="Helical" evidence="5">
    <location>
        <begin position="114"/>
        <end position="132"/>
    </location>
</feature>
<feature type="transmembrane region" description="Helical" evidence="5">
    <location>
        <begin position="308"/>
        <end position="325"/>
    </location>
</feature>
<gene>
    <name evidence="7" type="ORF">V3H18_10035</name>
</gene>
<feature type="transmembrane region" description="Helical" evidence="5">
    <location>
        <begin position="144"/>
        <end position="164"/>
    </location>
</feature>